<gene>
    <name evidence="15" type="ORF">Micbo1qcDRAFT_195955</name>
</gene>
<dbReference type="Pfam" id="PF04387">
    <property type="entry name" value="PTPLA"/>
    <property type="match status" value="1"/>
</dbReference>
<sequence>MASTKKQQQRPSSGASPADYYLIFYNLVSALTWAYILHGTVAALLAHTPSGDWAAGNAAVWRSLHGVALATETAAALEVLHAALGLVRASPLTTALQVAGRNTVLWAIARNYPDIMEHGVGAGYATLLLAWSAAEVIRYSYFVVALAGKIRGGGGTDVPRWLVWIRYSMFIPLYPAGILSECWLIYNVIEPSKQRQAYYQYLLWFGLLIYIPASYILGTHMFAQRRKVLRGSGKAGKHA</sequence>
<evidence type="ECO:0000256" key="10">
    <source>
        <dbReference type="ARBA" id="ARBA00023136"/>
    </source>
</evidence>
<evidence type="ECO:0000256" key="4">
    <source>
        <dbReference type="ARBA" id="ARBA00013122"/>
    </source>
</evidence>
<evidence type="ECO:0000256" key="3">
    <source>
        <dbReference type="ARBA" id="ARBA00007811"/>
    </source>
</evidence>
<dbReference type="GO" id="GO:0042761">
    <property type="term" value="P:very long-chain fatty acid biosynthetic process"/>
    <property type="evidence" value="ECO:0007669"/>
    <property type="project" value="TreeGrafter"/>
</dbReference>
<comment type="catalytic activity">
    <reaction evidence="13 14">
        <text>a very-long-chain (3R)-3-hydroxyacyl-CoA = a very-long-chain (2E)-enoyl-CoA + H2O</text>
        <dbReference type="Rhea" id="RHEA:45812"/>
        <dbReference type="ChEBI" id="CHEBI:15377"/>
        <dbReference type="ChEBI" id="CHEBI:83728"/>
        <dbReference type="ChEBI" id="CHEBI:85440"/>
        <dbReference type="EC" id="4.2.1.134"/>
    </reaction>
</comment>
<dbReference type="EMBL" id="KQ964251">
    <property type="protein sequence ID" value="KXJ91171.1"/>
    <property type="molecule type" value="Genomic_DNA"/>
</dbReference>
<evidence type="ECO:0000256" key="2">
    <source>
        <dbReference type="ARBA" id="ARBA00005194"/>
    </source>
</evidence>
<evidence type="ECO:0000256" key="1">
    <source>
        <dbReference type="ARBA" id="ARBA00004141"/>
    </source>
</evidence>
<comment type="similarity">
    <text evidence="3 14">Belongs to the very long-chain fatty acids dehydratase HACD family.</text>
</comment>
<keyword evidence="10 14" id="KW-0472">Membrane</keyword>
<keyword evidence="16" id="KW-1185">Reference proteome</keyword>
<accession>A0A136J1T5</accession>
<keyword evidence="7 14" id="KW-0276">Fatty acid metabolism</keyword>
<dbReference type="GO" id="GO:0030497">
    <property type="term" value="P:fatty acid elongation"/>
    <property type="evidence" value="ECO:0007669"/>
    <property type="project" value="TreeGrafter"/>
</dbReference>
<feature type="transmembrane region" description="Helical" evidence="14">
    <location>
        <begin position="167"/>
        <end position="186"/>
    </location>
</feature>
<evidence type="ECO:0000256" key="12">
    <source>
        <dbReference type="ARBA" id="ARBA00023239"/>
    </source>
</evidence>
<reference evidence="16" key="1">
    <citation type="submission" date="2016-02" db="EMBL/GenBank/DDBJ databases">
        <title>Draft genome sequence of Microdochium bolleyi, a fungal endophyte of beachgrass.</title>
        <authorList>
            <consortium name="DOE Joint Genome Institute"/>
            <person name="David A.S."/>
            <person name="May G."/>
            <person name="Haridas S."/>
            <person name="Lim J."/>
            <person name="Wang M."/>
            <person name="Labutti K."/>
            <person name="Lipzen A."/>
            <person name="Barry K."/>
            <person name="Grigoriev I.V."/>
        </authorList>
    </citation>
    <scope>NUCLEOTIDE SEQUENCE [LARGE SCALE GENOMIC DNA]</scope>
    <source>
        <strain evidence="16">J235TASD1</strain>
    </source>
</reference>
<keyword evidence="9 14" id="KW-0443">Lipid metabolism</keyword>
<dbReference type="OrthoDB" id="46988at2759"/>
<comment type="subcellular location">
    <subcellularLocation>
        <location evidence="14">Endoplasmic reticulum membrane</location>
        <topology evidence="14">Multi-pass membrane protein</topology>
    </subcellularLocation>
    <subcellularLocation>
        <location evidence="1">Membrane</location>
        <topology evidence="1">Multi-pass membrane protein</topology>
    </subcellularLocation>
</comment>
<evidence type="ECO:0000256" key="5">
    <source>
        <dbReference type="ARBA" id="ARBA00022516"/>
    </source>
</evidence>
<feature type="transmembrane region" description="Helical" evidence="14">
    <location>
        <begin position="198"/>
        <end position="217"/>
    </location>
</feature>
<keyword evidence="11 14" id="KW-0275">Fatty acid biosynthesis</keyword>
<feature type="transmembrane region" description="Helical" evidence="14">
    <location>
        <begin position="122"/>
        <end position="146"/>
    </location>
</feature>
<comment type="caution">
    <text evidence="14">Lacks conserved residue(s) required for the propagation of feature annotation.</text>
</comment>
<evidence type="ECO:0000256" key="9">
    <source>
        <dbReference type="ARBA" id="ARBA00023098"/>
    </source>
</evidence>
<keyword evidence="14" id="KW-0256">Endoplasmic reticulum</keyword>
<keyword evidence="12 14" id="KW-0456">Lyase</keyword>
<evidence type="ECO:0000256" key="11">
    <source>
        <dbReference type="ARBA" id="ARBA00023160"/>
    </source>
</evidence>
<evidence type="ECO:0000256" key="7">
    <source>
        <dbReference type="ARBA" id="ARBA00022832"/>
    </source>
</evidence>
<evidence type="ECO:0000256" key="14">
    <source>
        <dbReference type="RuleBase" id="RU363109"/>
    </source>
</evidence>
<keyword evidence="6 14" id="KW-0812">Transmembrane</keyword>
<comment type="function">
    <text evidence="14">Catalyzes the third of the four reactions of the long-chain fatty acids elongation cycle. This endoplasmic reticulum-bound enzymatic process, allows the addition of two carbons to the chain of long- and very long-chain fatty acids/VLCFAs per cycle. This enzyme catalyzes the dehydration of the 3-hydroxyacyl-CoA intermediate into trans-2,3-enoyl-CoA, within each cycle of fatty acid elongation. Thereby, it participates to the production of VLCFAs of different chain lengths that are involved in multiple biological processes as precursors of membrane lipids and lipid mediators.</text>
</comment>
<dbReference type="GO" id="GO:0102158">
    <property type="term" value="F:very-long-chain (3R)-3-hydroxyacyl-CoA dehydratase activity"/>
    <property type="evidence" value="ECO:0007669"/>
    <property type="project" value="UniProtKB-EC"/>
</dbReference>
<evidence type="ECO:0000313" key="15">
    <source>
        <dbReference type="EMBL" id="KXJ91171.1"/>
    </source>
</evidence>
<keyword evidence="8 14" id="KW-1133">Transmembrane helix</keyword>
<dbReference type="GO" id="GO:0005789">
    <property type="term" value="C:endoplasmic reticulum membrane"/>
    <property type="evidence" value="ECO:0007669"/>
    <property type="project" value="UniProtKB-SubCell"/>
</dbReference>
<organism evidence="15 16">
    <name type="scientific">Microdochium bolleyi</name>
    <dbReference type="NCBI Taxonomy" id="196109"/>
    <lineage>
        <taxon>Eukaryota</taxon>
        <taxon>Fungi</taxon>
        <taxon>Dikarya</taxon>
        <taxon>Ascomycota</taxon>
        <taxon>Pezizomycotina</taxon>
        <taxon>Sordariomycetes</taxon>
        <taxon>Xylariomycetidae</taxon>
        <taxon>Xylariales</taxon>
        <taxon>Microdochiaceae</taxon>
        <taxon>Microdochium</taxon>
    </lineage>
</organism>
<dbReference type="PANTHER" id="PTHR11035:SF3">
    <property type="entry name" value="VERY-LONG-CHAIN (3R)-3-HYDROXYACYL-COA DEHYDRATASE"/>
    <property type="match status" value="1"/>
</dbReference>
<evidence type="ECO:0000313" key="16">
    <source>
        <dbReference type="Proteomes" id="UP000070501"/>
    </source>
</evidence>
<dbReference type="UniPathway" id="UPA00094"/>
<dbReference type="Proteomes" id="UP000070501">
    <property type="component" value="Unassembled WGS sequence"/>
</dbReference>
<dbReference type="FunCoup" id="A0A136J1T5">
    <property type="interactions" value="535"/>
</dbReference>
<proteinExistence type="inferred from homology"/>
<dbReference type="EC" id="4.2.1.134" evidence="4 14"/>
<keyword evidence="5 14" id="KW-0444">Lipid biosynthesis</keyword>
<feature type="transmembrane region" description="Helical" evidence="14">
    <location>
        <begin position="20"/>
        <end position="46"/>
    </location>
</feature>
<comment type="pathway">
    <text evidence="2 14">Lipid metabolism; fatty acid biosynthesis.</text>
</comment>
<dbReference type="GO" id="GO:0030148">
    <property type="term" value="P:sphingolipid biosynthetic process"/>
    <property type="evidence" value="ECO:0007669"/>
    <property type="project" value="TreeGrafter"/>
</dbReference>
<evidence type="ECO:0000256" key="13">
    <source>
        <dbReference type="ARBA" id="ARBA00036671"/>
    </source>
</evidence>
<dbReference type="InParanoid" id="A0A136J1T5"/>
<dbReference type="STRING" id="196109.A0A136J1T5"/>
<dbReference type="AlphaFoldDB" id="A0A136J1T5"/>
<evidence type="ECO:0000256" key="8">
    <source>
        <dbReference type="ARBA" id="ARBA00022989"/>
    </source>
</evidence>
<protein>
    <recommendedName>
        <fullName evidence="4 14">Very-long-chain (3R)-3-hydroxyacyl-CoA dehydratase</fullName>
        <ecNumber evidence="4 14">4.2.1.134</ecNumber>
    </recommendedName>
</protein>
<evidence type="ECO:0000256" key="6">
    <source>
        <dbReference type="ARBA" id="ARBA00022692"/>
    </source>
</evidence>
<dbReference type="InterPro" id="IPR007482">
    <property type="entry name" value="Tyr_Pase-like_PTPLA"/>
</dbReference>
<dbReference type="PANTHER" id="PTHR11035">
    <property type="entry name" value="VERY-LONG-CHAIN (3R)-3-HYDROXYACYL-COA DEHYDRATASE"/>
    <property type="match status" value="1"/>
</dbReference>
<name>A0A136J1T5_9PEZI</name>